<proteinExistence type="predicted"/>
<evidence type="ECO:0000313" key="1">
    <source>
        <dbReference type="EMBL" id="MDV2687260.1"/>
    </source>
</evidence>
<gene>
    <name evidence="1" type="ORF">RYX56_23215</name>
</gene>
<feature type="non-terminal residue" evidence="1">
    <location>
        <position position="87"/>
    </location>
</feature>
<dbReference type="PANTHER" id="PTHR38605:SF1">
    <property type="entry name" value="ATPASE"/>
    <property type="match status" value="1"/>
</dbReference>
<keyword evidence="2" id="KW-1185">Reference proteome</keyword>
<organism evidence="1 2">
    <name type="scientific">Alkalihalophilus lindianensis</name>
    <dbReference type="NCBI Taxonomy" id="1630542"/>
    <lineage>
        <taxon>Bacteria</taxon>
        <taxon>Bacillati</taxon>
        <taxon>Bacillota</taxon>
        <taxon>Bacilli</taxon>
        <taxon>Bacillales</taxon>
        <taxon>Bacillaceae</taxon>
        <taxon>Alkalihalophilus</taxon>
    </lineage>
</organism>
<accession>A0ABU3XHD3</accession>
<dbReference type="Proteomes" id="UP001287282">
    <property type="component" value="Unassembled WGS sequence"/>
</dbReference>
<sequence>IERVLFAATKADHIHHSSHDRLAAVMSHLVGRALSRAQGAGARVEAMALAAVRATHEVRIREGRDELPAIAGVPEAGETIDGQVFDG</sequence>
<name>A0ABU3XHD3_9BACI</name>
<dbReference type="Pfam" id="PF04317">
    <property type="entry name" value="DUF463"/>
    <property type="match status" value="1"/>
</dbReference>
<feature type="non-terminal residue" evidence="1">
    <location>
        <position position="1"/>
    </location>
</feature>
<dbReference type="InterPro" id="IPR007413">
    <property type="entry name" value="YcjX-like"/>
</dbReference>
<reference evidence="1 2" key="1">
    <citation type="submission" date="2023-10" db="EMBL/GenBank/DDBJ databases">
        <title>Screening of Alkalihalobacillus lindianensis BZ-TG-R113 and Its Alleviation of Salt Stress on Rapeseed Growth.</title>
        <authorList>
            <person name="Zhao B."/>
            <person name="Guo T."/>
        </authorList>
    </citation>
    <scope>NUCLEOTIDE SEQUENCE [LARGE SCALE GENOMIC DNA]</scope>
    <source>
        <strain evidence="1 2">BZ-TG-R113</strain>
    </source>
</reference>
<protein>
    <submittedName>
        <fullName evidence="1">YcjX family protein</fullName>
    </submittedName>
</protein>
<evidence type="ECO:0000313" key="2">
    <source>
        <dbReference type="Proteomes" id="UP001287282"/>
    </source>
</evidence>
<dbReference type="PANTHER" id="PTHR38605">
    <property type="entry name" value="ATPASE-RELATED"/>
    <property type="match status" value="1"/>
</dbReference>
<dbReference type="EMBL" id="JAWJBA010000506">
    <property type="protein sequence ID" value="MDV2687260.1"/>
    <property type="molecule type" value="Genomic_DNA"/>
</dbReference>
<comment type="caution">
    <text evidence="1">The sequence shown here is derived from an EMBL/GenBank/DDBJ whole genome shotgun (WGS) entry which is preliminary data.</text>
</comment>